<proteinExistence type="predicted"/>
<feature type="domain" description="TM2" evidence="6">
    <location>
        <begin position="32"/>
        <end position="78"/>
    </location>
</feature>
<evidence type="ECO:0000313" key="7">
    <source>
        <dbReference type="EMBL" id="RZU41567.1"/>
    </source>
</evidence>
<evidence type="ECO:0000256" key="4">
    <source>
        <dbReference type="ARBA" id="ARBA00023136"/>
    </source>
</evidence>
<reference evidence="7 8" key="1">
    <citation type="submission" date="2019-02" db="EMBL/GenBank/DDBJ databases">
        <title>Genomic Encyclopedia of Archaeal and Bacterial Type Strains, Phase II (KMG-II): from individual species to whole genera.</title>
        <authorList>
            <person name="Goeker M."/>
        </authorList>
    </citation>
    <scope>NUCLEOTIDE SEQUENCE [LARGE SCALE GENOMIC DNA]</scope>
    <source>
        <strain evidence="7 8">DSM 18101</strain>
    </source>
</reference>
<keyword evidence="2 5" id="KW-0812">Transmembrane</keyword>
<keyword evidence="8" id="KW-1185">Reference proteome</keyword>
<evidence type="ECO:0000256" key="1">
    <source>
        <dbReference type="ARBA" id="ARBA00004141"/>
    </source>
</evidence>
<feature type="transmembrane region" description="Helical" evidence="5">
    <location>
        <begin position="32"/>
        <end position="51"/>
    </location>
</feature>
<sequence length="144" mass="15661">MNYTDPLYTAGMTEHQRAWFYAEYEQARRDEVVGVLLAVFLGNFGLHHFYLRRTGLGVLYLLFSWTGIPAILGFIEAFFMPRRVRIYNAMQASYIAGQIRASSAFGYQPAVVSSAACPACGAALTTGAGFCPRCGAATTGQPAA</sequence>
<keyword evidence="3 5" id="KW-1133">Transmembrane helix</keyword>
<feature type="transmembrane region" description="Helical" evidence="5">
    <location>
        <begin position="57"/>
        <end position="80"/>
    </location>
</feature>
<dbReference type="AlphaFoldDB" id="A0A4Q7YUV4"/>
<evidence type="ECO:0000256" key="3">
    <source>
        <dbReference type="ARBA" id="ARBA00022989"/>
    </source>
</evidence>
<gene>
    <name evidence="7" type="ORF">BDD14_3092</name>
</gene>
<evidence type="ECO:0000256" key="5">
    <source>
        <dbReference type="SAM" id="Phobius"/>
    </source>
</evidence>
<comment type="caution">
    <text evidence="7">The sequence shown here is derived from an EMBL/GenBank/DDBJ whole genome shotgun (WGS) entry which is preliminary data.</text>
</comment>
<dbReference type="Pfam" id="PF05154">
    <property type="entry name" value="TM2"/>
    <property type="match status" value="1"/>
</dbReference>
<organism evidence="7 8">
    <name type="scientific">Edaphobacter modestus</name>
    <dbReference type="NCBI Taxonomy" id="388466"/>
    <lineage>
        <taxon>Bacteria</taxon>
        <taxon>Pseudomonadati</taxon>
        <taxon>Acidobacteriota</taxon>
        <taxon>Terriglobia</taxon>
        <taxon>Terriglobales</taxon>
        <taxon>Acidobacteriaceae</taxon>
        <taxon>Edaphobacter</taxon>
    </lineage>
</organism>
<dbReference type="EMBL" id="SHKW01000001">
    <property type="protein sequence ID" value="RZU41567.1"/>
    <property type="molecule type" value="Genomic_DNA"/>
</dbReference>
<accession>A0A4Q7YUV4</accession>
<evidence type="ECO:0000256" key="2">
    <source>
        <dbReference type="ARBA" id="ARBA00022692"/>
    </source>
</evidence>
<name>A0A4Q7YUV4_9BACT</name>
<comment type="subcellular location">
    <subcellularLocation>
        <location evidence="1">Membrane</location>
        <topology evidence="1">Multi-pass membrane protein</topology>
    </subcellularLocation>
</comment>
<evidence type="ECO:0000259" key="6">
    <source>
        <dbReference type="Pfam" id="PF05154"/>
    </source>
</evidence>
<protein>
    <submittedName>
        <fullName evidence="7">TM2 domain-containing membrane protein YozV</fullName>
    </submittedName>
</protein>
<dbReference type="Proteomes" id="UP000292958">
    <property type="component" value="Unassembled WGS sequence"/>
</dbReference>
<dbReference type="GO" id="GO:0016020">
    <property type="term" value="C:membrane"/>
    <property type="evidence" value="ECO:0007669"/>
    <property type="project" value="UniProtKB-SubCell"/>
</dbReference>
<evidence type="ECO:0000313" key="8">
    <source>
        <dbReference type="Proteomes" id="UP000292958"/>
    </source>
</evidence>
<keyword evidence="4 5" id="KW-0472">Membrane</keyword>
<dbReference type="InterPro" id="IPR007829">
    <property type="entry name" value="TM2"/>
</dbReference>